<gene>
    <name evidence="2" type="primary">bpl10</name>
</gene>
<geneLocation type="plasmid" evidence="1">
    <name>pF3031</name>
</geneLocation>
<evidence type="ECO:0000313" key="2">
    <source>
        <dbReference type="EMBL" id="AAM64123.1"/>
    </source>
</evidence>
<dbReference type="RefSeq" id="WP_011053512.1">
    <property type="nucleotide sequence ID" value="NC_004058.1"/>
</dbReference>
<keyword evidence="1" id="KW-0614">Plasmid</keyword>
<reference evidence="3" key="4">
    <citation type="submission" date="2004-06" db="EMBL/GenBank/DDBJ databases">
        <title>Haemophilus influenzae biogroup aegyptius pF1947 sequence.</title>
        <authorList>
            <person name="McGillivary G."/>
            <person name="Actis L.A."/>
        </authorList>
    </citation>
    <scope>NUCLEOTIDE SEQUENCE</scope>
    <source>
        <plasmid evidence="3">pF1947</plasmid>
    </source>
</reference>
<geneLocation type="plasmid" evidence="3">
    <name>pF1947</name>
</geneLocation>
<geneLocation type="plasmid" evidence="2">
    <name>pF3028</name>
</geneLocation>
<dbReference type="EMBL" id="AF469177">
    <property type="protein sequence ID" value="AAM64123.1"/>
    <property type="molecule type" value="Genomic_DNA"/>
</dbReference>
<accession>Q8VRD9</accession>
<protein>
    <submittedName>
        <fullName evidence="1">Uncharacterized protein</fullName>
    </submittedName>
</protein>
<name>Q8VRD9_HAEIF</name>
<evidence type="ECO:0000313" key="3">
    <source>
        <dbReference type="EMBL" id="AAV40880.1"/>
    </source>
</evidence>
<reference evidence="2" key="3">
    <citation type="submission" date="2002-01" db="EMBL/GenBank/DDBJ databases">
        <authorList>
            <person name="Kroll S."/>
            <person name="Farrant J."/>
            <person name="Tyler S."/>
            <person name="Coulthart M."/>
            <person name="Langford P."/>
        </authorList>
    </citation>
    <scope>NUCLEOTIDE SEQUENCE</scope>
    <source>
        <strain evidence="2">BPF</strain>
        <plasmid evidence="2">pF3028</plasmid>
    </source>
</reference>
<dbReference type="EMBL" id="AY647243">
    <property type="protein sequence ID" value="AAV40880.1"/>
    <property type="molecule type" value="Genomic_DNA"/>
</dbReference>
<sequence>MKLVKILVPALLGLGLVGCNESDITGIYVNPAEKNVTIDKDGERYILNTMVVAKSMMSGRESLTSYKVVSYKKDNTLYNVTDNTIVGTLNKSELTLTKNGKTYTKQ</sequence>
<reference evidence="2" key="2">
    <citation type="journal article" date="2002" name="Plasmid">
        <title>Characterisation and genetic organisation of a 24-MDa plasmid from the Brazilian Purpuric Fever clone of Haemophilus influenzae biogroup aegyptius.</title>
        <authorList>
            <person name="Kroll J.S."/>
            <person name="Farrant J.L."/>
            <person name="Tyler S."/>
            <person name="Coulthart M.B."/>
            <person name="Langford P.R."/>
        </authorList>
    </citation>
    <scope>NUCLEOTIDE SEQUENCE</scope>
    <source>
        <strain evidence="2">BPF</strain>
        <plasmid evidence="2">pF3028</plasmid>
    </source>
</reference>
<dbReference type="PROSITE" id="PS51257">
    <property type="entry name" value="PROKAR_LIPOPROTEIN"/>
    <property type="match status" value="1"/>
</dbReference>
<evidence type="ECO:0000313" key="1">
    <source>
        <dbReference type="EMBL" id="AAL47106.1"/>
    </source>
</evidence>
<reference evidence="1" key="1">
    <citation type="submission" date="2001-11" db="EMBL/GenBank/DDBJ databases">
        <title>Nucleotide sequence and analysis of the plasmid pF3031 from the Brazilian purpuric fever clone of Haemophilus influenzae biogroup aegyptius.</title>
        <authorList>
            <person name="Mukhopadhyay S."/>
            <person name="Actis L.A."/>
        </authorList>
    </citation>
    <scope>NUCLEOTIDE SEQUENCE</scope>
    <source>
        <plasmid evidence="1">pF3031</plasmid>
    </source>
</reference>
<dbReference type="AlphaFoldDB" id="Q8VRD9"/>
<organism evidence="1">
    <name type="scientific">Haemophilus influenzae biotype aegyptius</name>
    <dbReference type="NCBI Taxonomy" id="725"/>
    <lineage>
        <taxon>Bacteria</taxon>
        <taxon>Pseudomonadati</taxon>
        <taxon>Pseudomonadota</taxon>
        <taxon>Gammaproteobacteria</taxon>
        <taxon>Pasteurellales</taxon>
        <taxon>Pasteurellaceae</taxon>
        <taxon>Haemophilus</taxon>
    </lineage>
</organism>
<proteinExistence type="predicted"/>
<dbReference type="EMBL" id="AF447808">
    <property type="protein sequence ID" value="AAL47106.1"/>
    <property type="molecule type" value="Genomic_DNA"/>
</dbReference>